<dbReference type="InterPro" id="IPR027124">
    <property type="entry name" value="Swc5/CFDP1/2"/>
</dbReference>
<accession>A0A8D9E4Y2</accession>
<dbReference type="AlphaFoldDB" id="A0A8D9E4Y2"/>
<name>A0A8D9E4Y2_9HEMI</name>
<dbReference type="CDD" id="cd09076">
    <property type="entry name" value="L1-EN"/>
    <property type="match status" value="1"/>
</dbReference>
<dbReference type="EMBL" id="HBUF01409251">
    <property type="protein sequence ID" value="CAG6738705.1"/>
    <property type="molecule type" value="Transcribed_RNA"/>
</dbReference>
<feature type="domain" description="Endonuclease/exonuclease/phosphatase" evidence="2">
    <location>
        <begin position="6"/>
        <end position="228"/>
    </location>
</feature>
<sequence length="536" mass="62571">MMQPGKMIEIANQMNKYKLDIIALQEIRWQGQGRIEKQNFTVIYSEPDARTGLYGTGFMMTNKMRLAMLEYEAINERICKIRIKGKFRNITLISTHAPTEDKTDIVKDEFYDKLDEVCSKVHKYDTLLVLGDFNAKIGKHENQSHVAGKYTLHEENSENGDLLAQFATRHKLFIRSTTFPHKNIHLGTWKITGTNQCNQIDHVLVNRRHYSTVINIRTLRGPNCDSDHYLVKAVIRNKIVNVPRMAKNKIPRWNTELLRTDGETLEQYQQEITNKITQKRNKEDSNLATIEEEWTKIEKSVIEAANQTIGERERTRNEEWFDQECEDAIEEKNKARKQMLTRNTRRNCELYKESRRKANMVIKRKKRQHLNGKLEEVEQLNNESESRKFYAAIKKIKKTFQPKADMCKDKDGALITEEDKVLERWKEHFSDLLNTEENVPRTTEPHESMNEEATEPPTRTDVRAAIARLKNHKAPGEDTIVAELLKWGGEDLNAAIHDIVTAIWTQEKMPEKWHTGIICPVFKKKLTKWNVSTTVV</sequence>
<proteinExistence type="predicted"/>
<dbReference type="PANTHER" id="PTHR23227:SF67">
    <property type="entry name" value="CRANIOFACIAL DEVELOPMENT PROTEIN 2-LIKE"/>
    <property type="match status" value="1"/>
</dbReference>
<dbReference type="Gene3D" id="3.60.10.10">
    <property type="entry name" value="Endonuclease/exonuclease/phosphatase"/>
    <property type="match status" value="1"/>
</dbReference>
<dbReference type="SUPFAM" id="SSF56219">
    <property type="entry name" value="DNase I-like"/>
    <property type="match status" value="1"/>
</dbReference>
<evidence type="ECO:0000313" key="3">
    <source>
        <dbReference type="EMBL" id="CAG6738705.1"/>
    </source>
</evidence>
<organism evidence="3">
    <name type="scientific">Cacopsylla melanoneura</name>
    <dbReference type="NCBI Taxonomy" id="428564"/>
    <lineage>
        <taxon>Eukaryota</taxon>
        <taxon>Metazoa</taxon>
        <taxon>Ecdysozoa</taxon>
        <taxon>Arthropoda</taxon>
        <taxon>Hexapoda</taxon>
        <taxon>Insecta</taxon>
        <taxon>Pterygota</taxon>
        <taxon>Neoptera</taxon>
        <taxon>Paraneoptera</taxon>
        <taxon>Hemiptera</taxon>
        <taxon>Sternorrhyncha</taxon>
        <taxon>Psylloidea</taxon>
        <taxon>Psyllidae</taxon>
        <taxon>Psyllinae</taxon>
        <taxon>Cacopsylla</taxon>
    </lineage>
</organism>
<evidence type="ECO:0000259" key="2">
    <source>
        <dbReference type="Pfam" id="PF03372"/>
    </source>
</evidence>
<dbReference type="GO" id="GO:0003824">
    <property type="term" value="F:catalytic activity"/>
    <property type="evidence" value="ECO:0007669"/>
    <property type="project" value="InterPro"/>
</dbReference>
<feature type="region of interest" description="Disordered" evidence="1">
    <location>
        <begin position="438"/>
        <end position="458"/>
    </location>
</feature>
<dbReference type="InterPro" id="IPR005135">
    <property type="entry name" value="Endo/exonuclease/phosphatase"/>
</dbReference>
<reference evidence="3" key="1">
    <citation type="submission" date="2021-05" db="EMBL/GenBank/DDBJ databases">
        <authorList>
            <person name="Alioto T."/>
            <person name="Alioto T."/>
            <person name="Gomez Garrido J."/>
        </authorList>
    </citation>
    <scope>NUCLEOTIDE SEQUENCE</scope>
</reference>
<protein>
    <submittedName>
        <fullName evidence="3">Craniofacial development protein 2</fullName>
    </submittedName>
</protein>
<dbReference type="InterPro" id="IPR036691">
    <property type="entry name" value="Endo/exonu/phosph_ase_sf"/>
</dbReference>
<dbReference type="Pfam" id="PF03372">
    <property type="entry name" value="Exo_endo_phos"/>
    <property type="match status" value="1"/>
</dbReference>
<dbReference type="PANTHER" id="PTHR23227">
    <property type="entry name" value="BUCENTAUR RELATED"/>
    <property type="match status" value="1"/>
</dbReference>
<evidence type="ECO:0000256" key="1">
    <source>
        <dbReference type="SAM" id="MobiDB-lite"/>
    </source>
</evidence>